<keyword evidence="1" id="KW-0812">Transmembrane</keyword>
<dbReference type="Proteomes" id="UP001060018">
    <property type="component" value="Chromosome"/>
</dbReference>
<protein>
    <submittedName>
        <fullName evidence="2">Uncharacterized protein</fullName>
    </submittedName>
</protein>
<feature type="transmembrane region" description="Helical" evidence="1">
    <location>
        <begin position="12"/>
        <end position="34"/>
    </location>
</feature>
<keyword evidence="1" id="KW-0472">Membrane</keyword>
<reference evidence="2" key="1">
    <citation type="journal article" date="2022" name="Pest Manag. Sci.">
        <title>Glutamicibacter halophytocola-mediated host fitness of potato tuber moth on Solanaceae crops.</title>
        <authorList>
            <person name="Wang W."/>
            <person name="Xiao G."/>
            <person name="Du G."/>
            <person name="Chang L."/>
            <person name="Yang Y."/>
            <person name="Ye J."/>
            <person name="Chen B."/>
        </authorList>
    </citation>
    <scope>NUCLEOTIDE SEQUENCE</scope>
    <source>
        <strain evidence="2">S2</strain>
    </source>
</reference>
<dbReference type="RefSeq" id="WP_194943779.1">
    <property type="nucleotide sequence ID" value="NZ_CP012750.1"/>
</dbReference>
<gene>
    <name evidence="2" type="ORF">NUH22_02785</name>
</gene>
<dbReference type="EMBL" id="CP102487">
    <property type="protein sequence ID" value="UUX59571.1"/>
    <property type="molecule type" value="Genomic_DNA"/>
</dbReference>
<organism evidence="2 3">
    <name type="scientific">Glutamicibacter halophytocola</name>
    <dbReference type="NCBI Taxonomy" id="1933880"/>
    <lineage>
        <taxon>Bacteria</taxon>
        <taxon>Bacillati</taxon>
        <taxon>Actinomycetota</taxon>
        <taxon>Actinomycetes</taxon>
        <taxon>Micrococcales</taxon>
        <taxon>Micrococcaceae</taxon>
        <taxon>Glutamicibacter</taxon>
    </lineage>
</organism>
<feature type="transmembrane region" description="Helical" evidence="1">
    <location>
        <begin position="46"/>
        <end position="67"/>
    </location>
</feature>
<name>A0AA94XSH4_9MICC</name>
<proteinExistence type="predicted"/>
<sequence length="72" mass="7671">MSTTSKTMTVISRLAIIIAVISALALIATLVLYFQNITIPPVVMAFAVWGLPVAFILAAAVVISNIAKRRNT</sequence>
<dbReference type="AlphaFoldDB" id="A0AA94XSH4"/>
<evidence type="ECO:0000313" key="3">
    <source>
        <dbReference type="Proteomes" id="UP001060018"/>
    </source>
</evidence>
<evidence type="ECO:0000256" key="1">
    <source>
        <dbReference type="SAM" id="Phobius"/>
    </source>
</evidence>
<accession>A0AA94XSH4</accession>
<keyword evidence="1" id="KW-1133">Transmembrane helix</keyword>
<evidence type="ECO:0000313" key="2">
    <source>
        <dbReference type="EMBL" id="UUX59571.1"/>
    </source>
</evidence>